<dbReference type="KEGG" id="dmm:dnm_064850"/>
<sequence>MRKTTVLFTVMLIVLVSLLNLHIIRTHDGIEVITKDSMTFRDTFTDVRKWRFTDYISHSPRIRNYLIYEKHYPALMAMLRQNTVPAKLKLREFEEAVHQWLSEKLK</sequence>
<dbReference type="Proteomes" id="UP000663722">
    <property type="component" value="Chromosome"/>
</dbReference>
<keyword evidence="2" id="KW-1185">Reference proteome</keyword>
<proteinExistence type="predicted"/>
<dbReference type="EMBL" id="CP061800">
    <property type="protein sequence ID" value="QTA90424.1"/>
    <property type="molecule type" value="Genomic_DNA"/>
</dbReference>
<organism evidence="1 2">
    <name type="scientific">Desulfonema magnum</name>
    <dbReference type="NCBI Taxonomy" id="45655"/>
    <lineage>
        <taxon>Bacteria</taxon>
        <taxon>Pseudomonadati</taxon>
        <taxon>Thermodesulfobacteriota</taxon>
        <taxon>Desulfobacteria</taxon>
        <taxon>Desulfobacterales</taxon>
        <taxon>Desulfococcaceae</taxon>
        <taxon>Desulfonema</taxon>
    </lineage>
</organism>
<dbReference type="RefSeq" id="WP_207678638.1">
    <property type="nucleotide sequence ID" value="NZ_CP061800.1"/>
</dbReference>
<reference evidence="1" key="1">
    <citation type="journal article" date="2021" name="Microb. Physiol.">
        <title>Proteogenomic Insights into the Physiology of Marine, Sulfate-Reducing, Filamentous Desulfonema limicola and Desulfonema magnum.</title>
        <authorList>
            <person name="Schnaars V."/>
            <person name="Wohlbrand L."/>
            <person name="Scheve S."/>
            <person name="Hinrichs C."/>
            <person name="Reinhardt R."/>
            <person name="Rabus R."/>
        </authorList>
    </citation>
    <scope>NUCLEOTIDE SEQUENCE</scope>
    <source>
        <strain evidence="1">4be13</strain>
    </source>
</reference>
<dbReference type="AlphaFoldDB" id="A0A975BRC2"/>
<accession>A0A975BRC2</accession>
<name>A0A975BRC2_9BACT</name>
<gene>
    <name evidence="1" type="ORF">dnm_064850</name>
</gene>
<evidence type="ECO:0000313" key="2">
    <source>
        <dbReference type="Proteomes" id="UP000663722"/>
    </source>
</evidence>
<evidence type="ECO:0000313" key="1">
    <source>
        <dbReference type="EMBL" id="QTA90424.1"/>
    </source>
</evidence>
<protein>
    <submittedName>
        <fullName evidence="1">Uncharacterized protein</fullName>
    </submittedName>
</protein>